<dbReference type="InterPro" id="IPR001680">
    <property type="entry name" value="WD40_rpt"/>
</dbReference>
<dbReference type="SUPFAM" id="SSF82171">
    <property type="entry name" value="DPP6 N-terminal domain-like"/>
    <property type="match status" value="1"/>
</dbReference>
<evidence type="ECO:0000313" key="2">
    <source>
        <dbReference type="EMBL" id="PJF48997.1"/>
    </source>
</evidence>
<feature type="chain" id="PRO_5014624281" description="Anaphase-promoting complex subunit 4 WD40 domain-containing protein" evidence="1">
    <location>
        <begin position="27"/>
        <end position="729"/>
    </location>
</feature>
<dbReference type="InterPro" id="IPR051200">
    <property type="entry name" value="Host-pathogen_enzymatic-act"/>
</dbReference>
<dbReference type="PANTHER" id="PTHR47197">
    <property type="entry name" value="PROTEIN NIRF"/>
    <property type="match status" value="1"/>
</dbReference>
<organism evidence="2 3">
    <name type="scientific">Candidatus Thermofonsia Clade 3 bacterium</name>
    <dbReference type="NCBI Taxonomy" id="2364212"/>
    <lineage>
        <taxon>Bacteria</taxon>
        <taxon>Bacillati</taxon>
        <taxon>Chloroflexota</taxon>
        <taxon>Candidatus Thermofontia</taxon>
        <taxon>Candidatus Thermofonsia Clade 3</taxon>
    </lineage>
</organism>
<gene>
    <name evidence="2" type="ORF">CUN48_00605</name>
</gene>
<dbReference type="EMBL" id="PGTN01000002">
    <property type="protein sequence ID" value="PJF48997.1"/>
    <property type="molecule type" value="Genomic_DNA"/>
</dbReference>
<dbReference type="Proteomes" id="UP000230790">
    <property type="component" value="Unassembled WGS sequence"/>
</dbReference>
<dbReference type="InterPro" id="IPR015943">
    <property type="entry name" value="WD40/YVTN_repeat-like_dom_sf"/>
</dbReference>
<dbReference type="Gene3D" id="2.130.10.10">
    <property type="entry name" value="YVTN repeat-like/Quinoprotein amine dehydrogenase"/>
    <property type="match status" value="3"/>
</dbReference>
<sequence length="729" mass="78818">MKVTMRRVVSSTSRVLRLTLVAFALAACSQQSRELETQLVPTRTLAPRPRVTATSLGELPRLTPTVTPEPLTGLTLENADRLARVFQLDEPPPRHIYSAANDRLVVFTSRSFEVIVADTLDVQTRTPVQLNDEAAPIFWYAASPNGKVGAIMQPDGTVDIYDLDTSQIVKTLTVPRPSAEIASDIALNEDGSELAVVSRGELRRIRLDDAQVVSGGQTLPPLTQAIRFAEDASRVAAVQPTGDIVIVSAVGSAPPITLTGVFTNTAVEHLSFSPNGAKFGASGGESLAVWDLSGDRPVLQKAFTDLGGAVEPIFDRTGRFMAVLISPSVLLYDLQDDEPRAQFRLAGNLPVWSVNFDPTGERLFVAGSGELASFDIATRRALQSASRPPITRSVFSADGKALFTWSTAYPSGDVAIFDAQTWAVRDRLLHHMPVIQVEPDRANAYVATVTLDFGIFVWRVRDGRRLASIAAPVTDTARALLCFAPDDRSLIYLDGRRIVAYDIAADRATGDFELPFAPRSISGCNNEAAVLAAAGEQDIRVFDLEGRVVATMDALSGVEEAGALYLSEDGRRLAVLSPTQLTIWDVQAQEALQTAQLRRAPLAGLFSPRGDRFIINFGDDVDVLDVASGKVVSLDLPKGSSATALFPRDSRLVITALMIPTSETAEQPLDRRVFASGELRLWDAQTGELLRRIQTQDLPYVGAISADGAFFATHARTNAMTIWGRSPAR</sequence>
<dbReference type="PROSITE" id="PS51257">
    <property type="entry name" value="PROKAR_LIPOPROTEIN"/>
    <property type="match status" value="1"/>
</dbReference>
<feature type="signal peptide" evidence="1">
    <location>
        <begin position="1"/>
        <end position="26"/>
    </location>
</feature>
<evidence type="ECO:0008006" key="4">
    <source>
        <dbReference type="Google" id="ProtNLM"/>
    </source>
</evidence>
<dbReference type="SUPFAM" id="SSF50998">
    <property type="entry name" value="Quinoprotein alcohol dehydrogenase-like"/>
    <property type="match status" value="1"/>
</dbReference>
<reference evidence="2 3" key="1">
    <citation type="submission" date="2017-11" db="EMBL/GenBank/DDBJ databases">
        <title>Evolution of Phototrophy in the Chloroflexi Phylum Driven by Horizontal Gene Transfer.</title>
        <authorList>
            <person name="Ward L.M."/>
            <person name="Hemp J."/>
            <person name="Shih P.M."/>
            <person name="Mcglynn S.E."/>
            <person name="Fischer W."/>
        </authorList>
    </citation>
    <scope>NUCLEOTIDE SEQUENCE [LARGE SCALE GENOMIC DNA]</scope>
    <source>
        <strain evidence="2">JP3_7</strain>
    </source>
</reference>
<dbReference type="SMART" id="SM00320">
    <property type="entry name" value="WD40"/>
    <property type="match status" value="4"/>
</dbReference>
<comment type="caution">
    <text evidence="2">The sequence shown here is derived from an EMBL/GenBank/DDBJ whole genome shotgun (WGS) entry which is preliminary data.</text>
</comment>
<dbReference type="AlphaFoldDB" id="A0A2M8QGS3"/>
<proteinExistence type="predicted"/>
<keyword evidence="1" id="KW-0732">Signal</keyword>
<protein>
    <recommendedName>
        <fullName evidence="4">Anaphase-promoting complex subunit 4 WD40 domain-containing protein</fullName>
    </recommendedName>
</protein>
<accession>A0A2M8QGS3</accession>
<name>A0A2M8QGS3_9CHLR</name>
<evidence type="ECO:0000313" key="3">
    <source>
        <dbReference type="Proteomes" id="UP000230790"/>
    </source>
</evidence>
<dbReference type="InterPro" id="IPR011047">
    <property type="entry name" value="Quinoprotein_ADH-like_sf"/>
</dbReference>
<evidence type="ECO:0000256" key="1">
    <source>
        <dbReference type="SAM" id="SignalP"/>
    </source>
</evidence>
<dbReference type="PANTHER" id="PTHR47197:SF3">
    <property type="entry name" value="DIHYDRO-HEME D1 DEHYDROGENASE"/>
    <property type="match status" value="1"/>
</dbReference>